<comment type="caution">
    <text evidence="2">The sequence shown here is derived from an EMBL/GenBank/DDBJ whole genome shotgun (WGS) entry which is preliminary data.</text>
</comment>
<evidence type="ECO:0000313" key="3">
    <source>
        <dbReference type="Proteomes" id="UP000271974"/>
    </source>
</evidence>
<dbReference type="PANTHER" id="PTHR10974">
    <property type="entry name" value="FI08016P-RELATED"/>
    <property type="match status" value="1"/>
</dbReference>
<evidence type="ECO:0000256" key="1">
    <source>
        <dbReference type="SAM" id="Phobius"/>
    </source>
</evidence>
<name>A0A3S1I3E9_ELYCH</name>
<keyword evidence="1" id="KW-0472">Membrane</keyword>
<dbReference type="Proteomes" id="UP000271974">
    <property type="component" value="Unassembled WGS sequence"/>
</dbReference>
<keyword evidence="3" id="KW-1185">Reference proteome</keyword>
<organism evidence="2 3">
    <name type="scientific">Elysia chlorotica</name>
    <name type="common">Eastern emerald elysia</name>
    <name type="synonym">Sea slug</name>
    <dbReference type="NCBI Taxonomy" id="188477"/>
    <lineage>
        <taxon>Eukaryota</taxon>
        <taxon>Metazoa</taxon>
        <taxon>Spiralia</taxon>
        <taxon>Lophotrochozoa</taxon>
        <taxon>Mollusca</taxon>
        <taxon>Gastropoda</taxon>
        <taxon>Heterobranchia</taxon>
        <taxon>Euthyneura</taxon>
        <taxon>Panpulmonata</taxon>
        <taxon>Sacoglossa</taxon>
        <taxon>Placobranchoidea</taxon>
        <taxon>Plakobranchidae</taxon>
        <taxon>Elysia</taxon>
    </lineage>
</organism>
<sequence>MGFFRMGAGVAKRRLFYFLVALLITTAGVYLMHDGSMNPTLVSMGRFSLFNRTLTTIPPQPPIPEPVACIFPYVDIFDPNIMKLAGLDQTPLKCDHDFLPDVTRMDGLVLRVNSSKLKGDLRLRYCRYRNITRQPYKDHSVVYSRWSRKFTKEVKLTDEHEFFQVACYDGKYKNRVVSKAFYSLVPKNKHLESLFNMRIMKRAAEFNPLETLNIVGVALDGLPRHQMIRAMPKTYTHLTERLGSFDFQTHGQVADNTFPNILALLSGFTRAEVNKWWSWKNPEDVFDLLWHDFERAGYRTLYSEDNPRGAGFYWGNRSFMFPQTSYWNRPLELAMLNEPGFIRRKASCAGPRPVAEYQLDYMTRFLDRFPDKPVAGVTFIINLTHDDSTKAVTIDEHIRNFYGTLEAKGHLNRSVVMFFSDHGQRWGKIRQTYNGVVESRNPFLILTFPDWFLKKYPDIARTLRTNTQRLTTHFDTRQTLIDLMYFKGQEPTPPHRGRHGISLFREIPASRTCEAASIPWDQCLCGQGVEKFLDTNSSEAKALAEALLRAVQSRSEPAQCETYRLDQLLQVGALSLPTAWTKEKKRFMVASVRLTVQPGGAMFEATVNMNLNTNETSVGSKIERLNMYKGEVECRPTSLEQMFCYCKGNKEMLKQ</sequence>
<keyword evidence="1" id="KW-0812">Transmembrane</keyword>
<dbReference type="GO" id="GO:0005615">
    <property type="term" value="C:extracellular space"/>
    <property type="evidence" value="ECO:0007669"/>
    <property type="project" value="TreeGrafter"/>
</dbReference>
<dbReference type="Gene3D" id="3.40.720.10">
    <property type="entry name" value="Alkaline Phosphatase, subunit A"/>
    <property type="match status" value="1"/>
</dbReference>
<dbReference type="InterPro" id="IPR017850">
    <property type="entry name" value="Alkaline_phosphatase_core_sf"/>
</dbReference>
<gene>
    <name evidence="2" type="ORF">EGW08_000728</name>
</gene>
<feature type="transmembrane region" description="Helical" evidence="1">
    <location>
        <begin position="15"/>
        <end position="33"/>
    </location>
</feature>
<dbReference type="OrthoDB" id="6125024at2759"/>
<proteinExistence type="predicted"/>
<reference evidence="2 3" key="1">
    <citation type="submission" date="2019-01" db="EMBL/GenBank/DDBJ databases">
        <title>A draft genome assembly of the solar-powered sea slug Elysia chlorotica.</title>
        <authorList>
            <person name="Cai H."/>
            <person name="Li Q."/>
            <person name="Fang X."/>
            <person name="Li J."/>
            <person name="Curtis N.E."/>
            <person name="Altenburger A."/>
            <person name="Shibata T."/>
            <person name="Feng M."/>
            <person name="Maeda T."/>
            <person name="Schwartz J.A."/>
            <person name="Shigenobu S."/>
            <person name="Lundholm N."/>
            <person name="Nishiyama T."/>
            <person name="Yang H."/>
            <person name="Hasebe M."/>
            <person name="Li S."/>
            <person name="Pierce S.K."/>
            <person name="Wang J."/>
        </authorList>
    </citation>
    <scope>NUCLEOTIDE SEQUENCE [LARGE SCALE GENOMIC DNA]</scope>
    <source>
        <strain evidence="2">EC2010</strain>
        <tissue evidence="2">Whole organism of an adult</tissue>
    </source>
</reference>
<dbReference type="CDD" id="cd16021">
    <property type="entry name" value="ALP_like"/>
    <property type="match status" value="1"/>
</dbReference>
<dbReference type="Pfam" id="PF02995">
    <property type="entry name" value="DUF229"/>
    <property type="match status" value="1"/>
</dbReference>
<keyword evidence="1" id="KW-1133">Transmembrane helix</keyword>
<protein>
    <submittedName>
        <fullName evidence="2">Uncharacterized protein</fullName>
    </submittedName>
</protein>
<dbReference type="InterPro" id="IPR004245">
    <property type="entry name" value="DUF229"/>
</dbReference>
<dbReference type="AlphaFoldDB" id="A0A3S1I3E9"/>
<dbReference type="EMBL" id="RQTK01000010">
    <property type="protein sequence ID" value="RUS91507.1"/>
    <property type="molecule type" value="Genomic_DNA"/>
</dbReference>
<dbReference type="PANTHER" id="PTHR10974:SF1">
    <property type="entry name" value="FI08016P-RELATED"/>
    <property type="match status" value="1"/>
</dbReference>
<dbReference type="FunFam" id="3.40.720.10:FF:000017">
    <property type="entry name" value="Predicted protein"/>
    <property type="match status" value="1"/>
</dbReference>
<dbReference type="SUPFAM" id="SSF53649">
    <property type="entry name" value="Alkaline phosphatase-like"/>
    <property type="match status" value="1"/>
</dbReference>
<accession>A0A3S1I3E9</accession>
<evidence type="ECO:0000313" key="2">
    <source>
        <dbReference type="EMBL" id="RUS91507.1"/>
    </source>
</evidence>